<comment type="caution">
    <text evidence="2">The sequence shown here is derived from an EMBL/GenBank/DDBJ whole genome shotgun (WGS) entry which is preliminary data.</text>
</comment>
<dbReference type="Proteomes" id="UP000011910">
    <property type="component" value="Unassembled WGS sequence"/>
</dbReference>
<proteinExistence type="predicted"/>
<dbReference type="Gene3D" id="3.60.40.10">
    <property type="entry name" value="PPM-type phosphatase domain"/>
    <property type="match status" value="1"/>
</dbReference>
<feature type="transmembrane region" description="Helical" evidence="1">
    <location>
        <begin position="54"/>
        <end position="73"/>
    </location>
</feature>
<keyword evidence="1" id="KW-1133">Transmembrane helix</keyword>
<dbReference type="AlphaFoldDB" id="M7N230"/>
<dbReference type="STRING" id="1279009.ADICEAN_02150"/>
<gene>
    <name evidence="2" type="ORF">ADICEAN_02150</name>
</gene>
<feature type="transmembrane region" description="Helical" evidence="1">
    <location>
        <begin position="80"/>
        <end position="98"/>
    </location>
</feature>
<feature type="transmembrane region" description="Helical" evidence="1">
    <location>
        <begin position="104"/>
        <end position="122"/>
    </location>
</feature>
<dbReference type="EMBL" id="AODQ01000048">
    <property type="protein sequence ID" value="EMR02733.1"/>
    <property type="molecule type" value="Genomic_DNA"/>
</dbReference>
<dbReference type="RefSeq" id="WP_009195543.1">
    <property type="nucleotide sequence ID" value="NZ_AODQ01000048.1"/>
</dbReference>
<feature type="transmembrane region" description="Helical" evidence="1">
    <location>
        <begin position="129"/>
        <end position="150"/>
    </location>
</feature>
<evidence type="ECO:0000256" key="1">
    <source>
        <dbReference type="SAM" id="Phobius"/>
    </source>
</evidence>
<organism evidence="2 3">
    <name type="scientific">Cesiribacter andamanensis AMV16</name>
    <dbReference type="NCBI Taxonomy" id="1279009"/>
    <lineage>
        <taxon>Bacteria</taxon>
        <taxon>Pseudomonadati</taxon>
        <taxon>Bacteroidota</taxon>
        <taxon>Cytophagia</taxon>
        <taxon>Cytophagales</taxon>
        <taxon>Cesiribacteraceae</taxon>
        <taxon>Cesiribacter</taxon>
    </lineage>
</organism>
<dbReference type="InterPro" id="IPR036457">
    <property type="entry name" value="PPM-type-like_dom_sf"/>
</dbReference>
<dbReference type="eggNOG" id="COG2208">
    <property type="taxonomic scope" value="Bacteria"/>
</dbReference>
<reference evidence="2 3" key="1">
    <citation type="journal article" date="2013" name="Genome Announc.">
        <title>Draft Genome Sequence of Cesiribacter andamanensis Strain AMV16T, Isolated from a Soil Sample from a Mud Volcano in the Andaman Islands, India.</title>
        <authorList>
            <person name="Shivaji S."/>
            <person name="Ara S."/>
            <person name="Begum Z."/>
            <person name="Srinivas T.N."/>
            <person name="Singh A."/>
            <person name="Kumar Pinnaka A."/>
        </authorList>
    </citation>
    <scope>NUCLEOTIDE SEQUENCE [LARGE SCALE GENOMIC DNA]</scope>
    <source>
        <strain evidence="2 3">AMV16</strain>
    </source>
</reference>
<evidence type="ECO:0000313" key="3">
    <source>
        <dbReference type="Proteomes" id="UP000011910"/>
    </source>
</evidence>
<sequence length="273" mass="30265">MNSASLKSYVLYTFQKGGITVNSHERWASLLLLFLSGAYSAALVAFFYLANMPVIGNTFIFLALAAALIYWYLLQSANLYLTAHLYGFVTMLGFGFMTAQTGGIQSPLLIYLLIPAIGTSLISSKRAGLIWTSITLMWALVLVADLYQPLPIIHPNTGNYPFIPIVSFLSLLLYLLSIMWTYEIAKNTFQEVIQDQNSALQTSNVAIAQQKTALEKANSSMVSSITYAKKIQEAIMHHGSSLESLFGESFVLFKPRDIVSGDFFWTHQAGNKK</sequence>
<keyword evidence="1" id="KW-0812">Transmembrane</keyword>
<keyword evidence="3" id="KW-1185">Reference proteome</keyword>
<accession>M7N230</accession>
<name>M7N230_9BACT</name>
<keyword evidence="1" id="KW-0472">Membrane</keyword>
<feature type="transmembrane region" description="Helical" evidence="1">
    <location>
        <begin position="27"/>
        <end position="48"/>
    </location>
</feature>
<protein>
    <submittedName>
        <fullName evidence="2">Uncharacterized protein</fullName>
    </submittedName>
</protein>
<evidence type="ECO:0000313" key="2">
    <source>
        <dbReference type="EMBL" id="EMR02733.1"/>
    </source>
</evidence>
<feature type="transmembrane region" description="Helical" evidence="1">
    <location>
        <begin position="162"/>
        <end position="182"/>
    </location>
</feature>